<dbReference type="Gene3D" id="1.25.10.10">
    <property type="entry name" value="Leucine-rich Repeat Variant"/>
    <property type="match status" value="1"/>
</dbReference>
<dbReference type="PROSITE" id="PS50166">
    <property type="entry name" value="IMPORTIN_B_NT"/>
    <property type="match status" value="1"/>
</dbReference>
<feature type="compositionally biased region" description="Low complexity" evidence="2">
    <location>
        <begin position="1281"/>
        <end position="1298"/>
    </location>
</feature>
<dbReference type="PANTHER" id="PTHR11223:SF3">
    <property type="entry name" value="EXPORTIN-5"/>
    <property type="match status" value="1"/>
</dbReference>
<gene>
    <name evidence="4" type="ORF">SPSK_00379</name>
</gene>
<proteinExistence type="inferred from homology"/>
<comment type="caution">
    <text evidence="4">The sequence shown here is derived from an EMBL/GenBank/DDBJ whole genome shotgun (WGS) entry which is preliminary data.</text>
</comment>
<dbReference type="InterPro" id="IPR045065">
    <property type="entry name" value="XPO1/5"/>
</dbReference>
<dbReference type="GO" id="GO:0042565">
    <property type="term" value="C:RNA nuclear export complex"/>
    <property type="evidence" value="ECO:0007669"/>
    <property type="project" value="TreeGrafter"/>
</dbReference>
<dbReference type="InterPro" id="IPR016024">
    <property type="entry name" value="ARM-type_fold"/>
</dbReference>
<dbReference type="GO" id="GO:0003723">
    <property type="term" value="F:RNA binding"/>
    <property type="evidence" value="ECO:0007669"/>
    <property type="project" value="TreeGrafter"/>
</dbReference>
<feature type="region of interest" description="Disordered" evidence="2">
    <location>
        <begin position="1101"/>
        <end position="1142"/>
    </location>
</feature>
<dbReference type="GO" id="GO:0031267">
    <property type="term" value="F:small GTPase binding"/>
    <property type="evidence" value="ECO:0007669"/>
    <property type="project" value="InterPro"/>
</dbReference>
<dbReference type="EMBL" id="AXCR01000012">
    <property type="protein sequence ID" value="KJR79912.1"/>
    <property type="molecule type" value="Genomic_DNA"/>
</dbReference>
<dbReference type="InterPro" id="IPR001494">
    <property type="entry name" value="Importin-beta_N"/>
</dbReference>
<evidence type="ECO:0000313" key="4">
    <source>
        <dbReference type="EMBL" id="KJR79912.1"/>
    </source>
</evidence>
<dbReference type="GO" id="GO:0005049">
    <property type="term" value="F:nuclear export signal receptor activity"/>
    <property type="evidence" value="ECO:0007669"/>
    <property type="project" value="InterPro"/>
</dbReference>
<feature type="compositionally biased region" description="Pro residues" evidence="2">
    <location>
        <begin position="1105"/>
        <end position="1115"/>
    </location>
</feature>
<reference evidence="4 5" key="1">
    <citation type="journal article" date="2014" name="BMC Genomics">
        <title>Comparative genomics of the major fungal agents of human and animal Sporotrichosis: Sporothrix schenckii and Sporothrix brasiliensis.</title>
        <authorList>
            <person name="Teixeira M.M."/>
            <person name="de Almeida L.G."/>
            <person name="Kubitschek-Barreira P."/>
            <person name="Alves F.L."/>
            <person name="Kioshima E.S."/>
            <person name="Abadio A.K."/>
            <person name="Fernandes L."/>
            <person name="Derengowski L.S."/>
            <person name="Ferreira K.S."/>
            <person name="Souza R.C."/>
            <person name="Ruiz J.C."/>
            <person name="de Andrade N.C."/>
            <person name="Paes H.C."/>
            <person name="Nicola A.M."/>
            <person name="Albuquerque P."/>
            <person name="Gerber A.L."/>
            <person name="Martins V.P."/>
            <person name="Peconick L.D."/>
            <person name="Neto A.V."/>
            <person name="Chaucanez C.B."/>
            <person name="Silva P.A."/>
            <person name="Cunha O.L."/>
            <person name="de Oliveira F.F."/>
            <person name="dos Santos T.C."/>
            <person name="Barros A.L."/>
            <person name="Soares M.A."/>
            <person name="de Oliveira L.M."/>
            <person name="Marini M.M."/>
            <person name="Villalobos-Duno H."/>
            <person name="Cunha M.M."/>
            <person name="de Hoog S."/>
            <person name="da Silveira J.F."/>
            <person name="Henrissat B."/>
            <person name="Nino-Vega G.A."/>
            <person name="Cisalpino P.S."/>
            <person name="Mora-Montes H.M."/>
            <person name="Almeida S.R."/>
            <person name="Stajich J.E."/>
            <person name="Lopes-Bezerra L.M."/>
            <person name="Vasconcelos A.T."/>
            <person name="Felipe M.S."/>
        </authorList>
    </citation>
    <scope>NUCLEOTIDE SEQUENCE [LARGE SCALE GENOMIC DNA]</scope>
    <source>
        <strain evidence="4 5">1099-18</strain>
    </source>
</reference>
<feature type="compositionally biased region" description="Polar residues" evidence="2">
    <location>
        <begin position="1118"/>
        <end position="1134"/>
    </location>
</feature>
<evidence type="ECO:0000259" key="3">
    <source>
        <dbReference type="PROSITE" id="PS50166"/>
    </source>
</evidence>
<dbReference type="GO" id="GO:0006611">
    <property type="term" value="P:protein export from nucleus"/>
    <property type="evidence" value="ECO:0007669"/>
    <property type="project" value="InterPro"/>
</dbReference>
<dbReference type="VEuPathDB" id="FungiDB:SPSK_00379"/>
<name>A0A0F2LQW5_SPOSC</name>
<dbReference type="Proteomes" id="UP000033710">
    <property type="component" value="Unassembled WGS sequence"/>
</dbReference>
<sequence length="1321" mass="148195">MADHFGNGSAEPATATNTLSEPEEVLLPKITSALELIYNPQSTNQARQEAQKHLEVVKDAVQAPSVGFTLAANPSNSSVVRHFGLSMLEHSIKHKWALFSADQAAWIRRWVLQLAENVSRTDASYLRNKIGLLWVEVAKRSWAGEWMDMDTQMLSLWQAKQGGDNVHRELVLYILETLSDEVFNGDDAVVALREGVLSKSCVDIFTPAAILNDCFPNRATTPNVRAGEEGWLLRVTELLSVCNSADVQSNDDARSCAVRALAVLTSLLPWAIPKAVIACQCVPTLCESLAAPHVSVQKAALEVFHALYSRNHFTEEEFVALVVPMYDSKYVDLYHRLFEWSKVDVEDIDDDKYQFAKKFSEMLSCLGNYLDRRFHNLPAGVDVQRFVEFLLEVVQSQSLVVSIPVLVTWTRLLAHRNVGPLIANTSLIGPLLEVCSSRLIRYESLPEDTQDPSYLFLLEDTDTIPERHAFLGNYRRYSSQIIEAIVQLKLLDAFHHIFAQAENVLHHLYEDGQEFKVANYNKNSMPVLRVDAHFTVVEAALKGYMKWRSSTHSKDDPAEKQRQREVLEAEFEAWCNRIADLTIEDPCIRKRILQLLVAFSITALDSYPSFMLKVLEHILLTWPSPKEPEHRAFNDAIKELQSESMVELQRLATKQPDHLLSVYYQLESKVKELIASGTLDEKRQVAYQSFLFLILHRTSQIDHTTRVQRLRPFLEPVKAQWQTPELERALSSFSNFAELVGLDKAQLYIARNRVDQVADWGLIELDGEGLALQADLELRQTLLPLRSTKTFLNASVERIDRHSEAFQASIVLWQDAVPLILTRLLEFLDYGHASHNQSSWTLLPEEMRSSVGRLLTDRFWQSGISEGSKDDFYARVMKRKGTMEGLASSIRSTVRYVRETAYSILCNLSRFSVQFYSFDGLPEPLARALFGNALFLPPHQIIGLLNLVRFLVDNCPVEFRGQFLPPLISLCFQQTSSKLVQEWGRIDQQQEIKTDGDGLTEEMKAESILRQFGYCAVIMMADFLDPTRVNVLLQQDSSPEPANAEAKYPTLRRFCLMNTSLVEPLLVFCNHAIRIHDGRCCSIVLRVLRTIISEFVVVDPGSPESLPPPALPVPPTSGDDNANGSRNRTGSTTGARAPDPFPVPAETSAAVREYLSSEVLKSCILSLHEPYFVDQHRELGSLIASILCHYCPITATPRQVLLSLPNMKAGDVDFAIEQICRAGMQARQQRALVLDLLKDLKGVSVAEMGKLSKTGGLKRDSFRPATRKSTQRSKMAQEFMTAPSTTGGGTASNNEAGSRMGDGGRGSPDLEGVAGLFNVAE</sequence>
<dbReference type="InterPro" id="IPR011989">
    <property type="entry name" value="ARM-like"/>
</dbReference>
<dbReference type="SUPFAM" id="SSF48371">
    <property type="entry name" value="ARM repeat"/>
    <property type="match status" value="1"/>
</dbReference>
<reference evidence="4 5" key="2">
    <citation type="journal article" date="2015" name="Eukaryot. Cell">
        <title>Asexual propagation of a virulent clone complex in a human and feline outbreak of sporotrichosis.</title>
        <authorList>
            <person name="Teixeira Mde M."/>
            <person name="Rodrigues A.M."/>
            <person name="Tsui C.K."/>
            <person name="de Almeida L.G."/>
            <person name="Van Diepeningen A.D."/>
            <person name="van den Ende B.G."/>
            <person name="Fernandes G.F."/>
            <person name="Kano R."/>
            <person name="Hamelin R.C."/>
            <person name="Lopes-Bezerra L.M."/>
            <person name="Vasconcelos A.T."/>
            <person name="de Hoog S."/>
            <person name="de Camargo Z.P."/>
            <person name="Felipe M.S."/>
        </authorList>
    </citation>
    <scope>NUCLEOTIDE SEQUENCE [LARGE SCALE GENOMIC DNA]</scope>
    <source>
        <strain evidence="4 5">1099-18</strain>
    </source>
</reference>
<dbReference type="RefSeq" id="XP_016582588.1">
    <property type="nucleotide sequence ID" value="XM_016727348.1"/>
</dbReference>
<dbReference type="PANTHER" id="PTHR11223">
    <property type="entry name" value="EXPORTIN 1/5"/>
    <property type="match status" value="1"/>
</dbReference>
<dbReference type="InterPro" id="IPR045478">
    <property type="entry name" value="Exportin-5_C"/>
</dbReference>
<dbReference type="Pfam" id="PF03810">
    <property type="entry name" value="IBN_N"/>
    <property type="match status" value="1"/>
</dbReference>
<dbReference type="GO" id="GO:0005634">
    <property type="term" value="C:nucleus"/>
    <property type="evidence" value="ECO:0007669"/>
    <property type="project" value="TreeGrafter"/>
</dbReference>
<feature type="region of interest" description="Disordered" evidence="2">
    <location>
        <begin position="1255"/>
        <end position="1321"/>
    </location>
</feature>
<dbReference type="GO" id="GO:0006405">
    <property type="term" value="P:RNA export from nucleus"/>
    <property type="evidence" value="ECO:0007669"/>
    <property type="project" value="TreeGrafter"/>
</dbReference>
<evidence type="ECO:0000256" key="2">
    <source>
        <dbReference type="SAM" id="MobiDB-lite"/>
    </source>
</evidence>
<feature type="region of interest" description="Disordered" evidence="2">
    <location>
        <begin position="1"/>
        <end position="22"/>
    </location>
</feature>
<dbReference type="OrthoDB" id="2215036at2759"/>
<dbReference type="Pfam" id="PF19273">
    <property type="entry name" value="Exportin-5"/>
    <property type="match status" value="2"/>
</dbReference>
<feature type="domain" description="Importin N-terminal" evidence="3">
    <location>
        <begin position="50"/>
        <end position="117"/>
    </location>
</feature>
<evidence type="ECO:0000313" key="5">
    <source>
        <dbReference type="Proteomes" id="UP000033710"/>
    </source>
</evidence>
<evidence type="ECO:0000256" key="1">
    <source>
        <dbReference type="ARBA" id="ARBA00009466"/>
    </source>
</evidence>
<dbReference type="GO" id="GO:0005737">
    <property type="term" value="C:cytoplasm"/>
    <property type="evidence" value="ECO:0007669"/>
    <property type="project" value="TreeGrafter"/>
</dbReference>
<accession>A0A0F2LQW5</accession>
<protein>
    <submittedName>
        <fullName evidence="4">Exportin-5</fullName>
    </submittedName>
</protein>
<dbReference type="GeneID" id="27662625"/>
<organism evidence="4 5">
    <name type="scientific">Sporothrix schenckii 1099-18</name>
    <dbReference type="NCBI Taxonomy" id="1397361"/>
    <lineage>
        <taxon>Eukaryota</taxon>
        <taxon>Fungi</taxon>
        <taxon>Dikarya</taxon>
        <taxon>Ascomycota</taxon>
        <taxon>Pezizomycotina</taxon>
        <taxon>Sordariomycetes</taxon>
        <taxon>Sordariomycetidae</taxon>
        <taxon>Ophiostomatales</taxon>
        <taxon>Ophiostomataceae</taxon>
        <taxon>Sporothrix</taxon>
    </lineage>
</organism>
<dbReference type="KEGG" id="ssck:SPSK_00379"/>
<comment type="similarity">
    <text evidence="1">Belongs to the exportin family.</text>
</comment>